<evidence type="ECO:0000259" key="2">
    <source>
        <dbReference type="Pfam" id="PF00656"/>
    </source>
</evidence>
<comment type="caution">
    <text evidence="3">The sequence shown here is derived from an EMBL/GenBank/DDBJ whole genome shotgun (WGS) entry which is preliminary data.</text>
</comment>
<dbReference type="AlphaFoldDB" id="A0AA39NB37"/>
<dbReference type="EMBL" id="JAUEPS010000009">
    <property type="protein sequence ID" value="KAK0462339.1"/>
    <property type="molecule type" value="Genomic_DNA"/>
</dbReference>
<proteinExistence type="inferred from homology"/>
<keyword evidence="4" id="KW-1185">Reference proteome</keyword>
<comment type="similarity">
    <text evidence="1">Belongs to the peptidase C14B family.</text>
</comment>
<dbReference type="InterPro" id="IPR050452">
    <property type="entry name" value="Metacaspase"/>
</dbReference>
<dbReference type="GO" id="GO:0005737">
    <property type="term" value="C:cytoplasm"/>
    <property type="evidence" value="ECO:0007669"/>
    <property type="project" value="TreeGrafter"/>
</dbReference>
<protein>
    <submittedName>
        <fullName evidence="3">Caspase domain-containing protein</fullName>
    </submittedName>
</protein>
<reference evidence="3" key="1">
    <citation type="submission" date="2023-06" db="EMBL/GenBank/DDBJ databases">
        <authorList>
            <consortium name="Lawrence Berkeley National Laboratory"/>
            <person name="Ahrendt S."/>
            <person name="Sahu N."/>
            <person name="Indic B."/>
            <person name="Wong-Bajracharya J."/>
            <person name="Merenyi Z."/>
            <person name="Ke H.-M."/>
            <person name="Monk M."/>
            <person name="Kocsube S."/>
            <person name="Drula E."/>
            <person name="Lipzen A."/>
            <person name="Balint B."/>
            <person name="Henrissat B."/>
            <person name="Andreopoulos B."/>
            <person name="Martin F.M."/>
            <person name="Harder C.B."/>
            <person name="Rigling D."/>
            <person name="Ford K.L."/>
            <person name="Foster G.D."/>
            <person name="Pangilinan J."/>
            <person name="Papanicolaou A."/>
            <person name="Barry K."/>
            <person name="LaButti K."/>
            <person name="Viragh M."/>
            <person name="Koriabine M."/>
            <person name="Yan M."/>
            <person name="Riley R."/>
            <person name="Champramary S."/>
            <person name="Plett K.L."/>
            <person name="Tsai I.J."/>
            <person name="Slot J."/>
            <person name="Sipos G."/>
            <person name="Plett J."/>
            <person name="Nagy L.G."/>
            <person name="Grigoriev I.V."/>
        </authorList>
    </citation>
    <scope>NUCLEOTIDE SEQUENCE</scope>
    <source>
        <strain evidence="3">CCBAS 213</strain>
    </source>
</reference>
<dbReference type="Gene3D" id="3.40.50.12660">
    <property type="match status" value="1"/>
</dbReference>
<name>A0AA39NB37_ARMTA</name>
<evidence type="ECO:0000313" key="3">
    <source>
        <dbReference type="EMBL" id="KAK0462339.1"/>
    </source>
</evidence>
<evidence type="ECO:0000313" key="4">
    <source>
        <dbReference type="Proteomes" id="UP001175211"/>
    </source>
</evidence>
<sequence>MRYASTVGTYPPEGVPEQTGRKKALCIGINYLERSQAHAQLSGCIKDALRINGFLLNHWRSGGRGAIEIKILKDDSKKADQIPTRNNIVKAMRWLVKDALPGDSLFFHYSGHGGQIPDTNGDEDDGYDEVIYPVDPGSHILDDDMHDLMVKPLPPGCRLTVRRTSVYTLGMHLTSTLFYQAIFDASFEYTLNFRFALTA</sequence>
<dbReference type="Pfam" id="PF00656">
    <property type="entry name" value="Peptidase_C14"/>
    <property type="match status" value="1"/>
</dbReference>
<dbReference type="PANTHER" id="PTHR48104:SF30">
    <property type="entry name" value="METACASPASE-1"/>
    <property type="match status" value="1"/>
</dbReference>
<dbReference type="InterPro" id="IPR011600">
    <property type="entry name" value="Pept_C14_caspase"/>
</dbReference>
<gene>
    <name evidence="3" type="ORF">EV420DRAFT_1265815</name>
</gene>
<dbReference type="GO" id="GO:0006508">
    <property type="term" value="P:proteolysis"/>
    <property type="evidence" value="ECO:0007669"/>
    <property type="project" value="InterPro"/>
</dbReference>
<dbReference type="PANTHER" id="PTHR48104">
    <property type="entry name" value="METACASPASE-4"/>
    <property type="match status" value="1"/>
</dbReference>
<feature type="domain" description="Peptidase C14 caspase" evidence="2">
    <location>
        <begin position="21"/>
        <end position="152"/>
    </location>
</feature>
<dbReference type="GeneID" id="85350843"/>
<organism evidence="3 4">
    <name type="scientific">Armillaria tabescens</name>
    <name type="common">Ringless honey mushroom</name>
    <name type="synonym">Agaricus tabescens</name>
    <dbReference type="NCBI Taxonomy" id="1929756"/>
    <lineage>
        <taxon>Eukaryota</taxon>
        <taxon>Fungi</taxon>
        <taxon>Dikarya</taxon>
        <taxon>Basidiomycota</taxon>
        <taxon>Agaricomycotina</taxon>
        <taxon>Agaricomycetes</taxon>
        <taxon>Agaricomycetidae</taxon>
        <taxon>Agaricales</taxon>
        <taxon>Marasmiineae</taxon>
        <taxon>Physalacriaceae</taxon>
        <taxon>Desarmillaria</taxon>
    </lineage>
</organism>
<dbReference type="GO" id="GO:0004197">
    <property type="term" value="F:cysteine-type endopeptidase activity"/>
    <property type="evidence" value="ECO:0007669"/>
    <property type="project" value="InterPro"/>
</dbReference>
<evidence type="ECO:0000256" key="1">
    <source>
        <dbReference type="ARBA" id="ARBA00009005"/>
    </source>
</evidence>
<dbReference type="Proteomes" id="UP001175211">
    <property type="component" value="Unassembled WGS sequence"/>
</dbReference>
<accession>A0AA39NB37</accession>
<dbReference type="RefSeq" id="XP_060333951.1">
    <property type="nucleotide sequence ID" value="XM_060467295.1"/>
</dbReference>